<dbReference type="PROSITE" id="PS00775">
    <property type="entry name" value="GLYCOSYL_HYDROL_F3"/>
    <property type="match status" value="1"/>
</dbReference>
<dbReference type="Gene3D" id="3.20.20.300">
    <property type="entry name" value="Glycoside hydrolase, family 3, N-terminal domain"/>
    <property type="match status" value="1"/>
</dbReference>
<evidence type="ECO:0000256" key="2">
    <source>
        <dbReference type="ARBA" id="ARBA00022801"/>
    </source>
</evidence>
<dbReference type="InterPro" id="IPR001764">
    <property type="entry name" value="Glyco_hydro_3_N"/>
</dbReference>
<dbReference type="SUPFAM" id="SSF51445">
    <property type="entry name" value="(Trans)glycosidases"/>
    <property type="match status" value="1"/>
</dbReference>
<evidence type="ECO:0000313" key="8">
    <source>
        <dbReference type="EMBL" id="RIJ27203.1"/>
    </source>
</evidence>
<keyword evidence="6" id="KW-0732">Signal</keyword>
<keyword evidence="3" id="KW-0119">Carbohydrate metabolism</keyword>
<dbReference type="EMBL" id="QWFX01000014">
    <property type="protein sequence ID" value="RIJ27203.1"/>
    <property type="molecule type" value="Genomic_DNA"/>
</dbReference>
<dbReference type="InterPro" id="IPR013783">
    <property type="entry name" value="Ig-like_fold"/>
</dbReference>
<dbReference type="Gene3D" id="2.60.40.10">
    <property type="entry name" value="Immunoglobulins"/>
    <property type="match status" value="1"/>
</dbReference>
<dbReference type="InterPro" id="IPR002772">
    <property type="entry name" value="Glyco_hydro_3_C"/>
</dbReference>
<comment type="caution">
    <text evidence="8">The sequence shown here is derived from an EMBL/GenBank/DDBJ whole genome shotgun (WGS) entry which is preliminary data.</text>
</comment>
<dbReference type="Proteomes" id="UP000266385">
    <property type="component" value="Unassembled WGS sequence"/>
</dbReference>
<dbReference type="PRINTS" id="PR00133">
    <property type="entry name" value="GLHYDRLASE3"/>
</dbReference>
<reference evidence="8 9" key="1">
    <citation type="submission" date="2018-08" db="EMBL/GenBank/DDBJ databases">
        <title>Henriciella mobilis sp. nov., isolated from seawater.</title>
        <authorList>
            <person name="Cheng H."/>
            <person name="Wu Y.-H."/>
            <person name="Xu X.-W."/>
            <person name="Guo L.-L."/>
        </authorList>
    </citation>
    <scope>NUCLEOTIDE SEQUENCE [LARGE SCALE GENOMIC DNA]</scope>
    <source>
        <strain evidence="8 9">JN25</strain>
    </source>
</reference>
<dbReference type="OrthoDB" id="9781691at2"/>
<dbReference type="SMART" id="SM01217">
    <property type="entry name" value="Fn3_like"/>
    <property type="match status" value="1"/>
</dbReference>
<evidence type="ECO:0000313" key="9">
    <source>
        <dbReference type="Proteomes" id="UP000266385"/>
    </source>
</evidence>
<gene>
    <name evidence="8" type="ORF">D1223_15370</name>
</gene>
<dbReference type="InterPro" id="IPR026891">
    <property type="entry name" value="Fn3-like"/>
</dbReference>
<dbReference type="InterPro" id="IPR050288">
    <property type="entry name" value="Cellulose_deg_GH3"/>
</dbReference>
<sequence length="744" mass="78198">MGRTRTAITSILFAAASVSALADAQVQEDAAAERAAETESRMTNEERTNLTLGLMAMEFAGVKSPEGSIPGAGYVPGVPRLGVPALRETDASLGVTWIGGARGDGATALPSGTAQGSTWNPELIELGGQTIGAEARLKGFNVLLAGGINLMREPRNGRTFEYLGEDPWHSAILGAAAVKGIQSQNVISTMKHFAINPQETGRHFMNVKIDGASLRESDLLAFEIAIERAEPGALMCAYNRTNGPLSCGSKFLLTDVLRDDWGYKGFVMSDWGAVEALDFALAGLDQQSGAQLDEDLFFGEPLLEAASSDPRYRERLGEMVRNILHAIYAVGIGDAVPEKTDEEAPNGGEVALKVAQEGIVLLRNEGGALPLSPDIGSIAVIGGHADAGTPSGGGSSRVMGDDGPSIAIPFLRDGGSGFAALFDRMYHGSAPLDAIREMAKDARVTFRDGRYPSEAALAAAQADVAIVFATQYQTEGFDVPDLSLPGGQDALIAAVAAANPNTIVVLETGGPVVMPWLDDVAGVVEAWYAGARGGEAIADILFGKVNPSGHLPITFPASLDQLPRPQLDGAETVEPGFLGRGEPGQTLEADYTIEGSDIGYRWFARKGEAALFPFGHGLSYTSFEHGKLALAHGDDGITARFEMRNTGERTGADVAQLYLISGPEGPKQRLVGFAKQALEPGETAAVDLTLDPRLLGEWEEGGWHVASGEYRFALGHSAEALGAVQSLGLPEIRLDASGHPVVKN</sequence>
<evidence type="ECO:0000259" key="7">
    <source>
        <dbReference type="SMART" id="SM01217"/>
    </source>
</evidence>
<dbReference type="SUPFAM" id="SSF52279">
    <property type="entry name" value="Beta-D-glucan exohydrolase, C-terminal domain"/>
    <property type="match status" value="1"/>
</dbReference>
<evidence type="ECO:0000256" key="4">
    <source>
        <dbReference type="ARBA" id="ARBA00023295"/>
    </source>
</evidence>
<dbReference type="InterPro" id="IPR019800">
    <property type="entry name" value="Glyco_hydro_3_AS"/>
</dbReference>
<protein>
    <submittedName>
        <fullName evidence="8">Beta-glucosidase</fullName>
    </submittedName>
</protein>
<accession>A0A399R8U2</accession>
<keyword evidence="2 5" id="KW-0378">Hydrolase</keyword>
<keyword evidence="4 5" id="KW-0326">Glycosidase</keyword>
<evidence type="ECO:0000256" key="1">
    <source>
        <dbReference type="ARBA" id="ARBA00005336"/>
    </source>
</evidence>
<comment type="similarity">
    <text evidence="1 5">Belongs to the glycosyl hydrolase 3 family.</text>
</comment>
<dbReference type="GO" id="GO:0005975">
    <property type="term" value="P:carbohydrate metabolic process"/>
    <property type="evidence" value="ECO:0007669"/>
    <property type="project" value="InterPro"/>
</dbReference>
<dbReference type="Pfam" id="PF01915">
    <property type="entry name" value="Glyco_hydro_3_C"/>
    <property type="match status" value="1"/>
</dbReference>
<dbReference type="InterPro" id="IPR036881">
    <property type="entry name" value="Glyco_hydro_3_C_sf"/>
</dbReference>
<keyword evidence="9" id="KW-1185">Reference proteome</keyword>
<dbReference type="GO" id="GO:0004553">
    <property type="term" value="F:hydrolase activity, hydrolyzing O-glycosyl compounds"/>
    <property type="evidence" value="ECO:0007669"/>
    <property type="project" value="InterPro"/>
</dbReference>
<feature type="signal peptide" evidence="6">
    <location>
        <begin position="1"/>
        <end position="24"/>
    </location>
</feature>
<evidence type="ECO:0000256" key="3">
    <source>
        <dbReference type="ARBA" id="ARBA00023277"/>
    </source>
</evidence>
<dbReference type="InterPro" id="IPR036962">
    <property type="entry name" value="Glyco_hydro_3_N_sf"/>
</dbReference>
<dbReference type="InterPro" id="IPR017853">
    <property type="entry name" value="GH"/>
</dbReference>
<dbReference type="Gene3D" id="3.40.50.1700">
    <property type="entry name" value="Glycoside hydrolase family 3 C-terminal domain"/>
    <property type="match status" value="1"/>
</dbReference>
<proteinExistence type="inferred from homology"/>
<dbReference type="PANTHER" id="PTHR42715">
    <property type="entry name" value="BETA-GLUCOSIDASE"/>
    <property type="match status" value="1"/>
</dbReference>
<dbReference type="Pfam" id="PF00933">
    <property type="entry name" value="Glyco_hydro_3"/>
    <property type="match status" value="1"/>
</dbReference>
<dbReference type="RefSeq" id="WP_119377316.1">
    <property type="nucleotide sequence ID" value="NZ_QWFX01000014.1"/>
</dbReference>
<evidence type="ECO:0000256" key="6">
    <source>
        <dbReference type="SAM" id="SignalP"/>
    </source>
</evidence>
<dbReference type="Pfam" id="PF14310">
    <property type="entry name" value="Fn3-like"/>
    <property type="match status" value="1"/>
</dbReference>
<name>A0A399R8U2_9PROT</name>
<feature type="chain" id="PRO_5017476802" evidence="6">
    <location>
        <begin position="25"/>
        <end position="744"/>
    </location>
</feature>
<dbReference type="PANTHER" id="PTHR42715:SF10">
    <property type="entry name" value="BETA-GLUCOSIDASE"/>
    <property type="match status" value="1"/>
</dbReference>
<feature type="domain" description="Fibronectin type III-like" evidence="7">
    <location>
        <begin position="653"/>
        <end position="718"/>
    </location>
</feature>
<evidence type="ECO:0000256" key="5">
    <source>
        <dbReference type="RuleBase" id="RU361161"/>
    </source>
</evidence>
<organism evidence="8 9">
    <name type="scientific">Henriciella mobilis</name>
    <dbReference type="NCBI Taxonomy" id="2305467"/>
    <lineage>
        <taxon>Bacteria</taxon>
        <taxon>Pseudomonadati</taxon>
        <taxon>Pseudomonadota</taxon>
        <taxon>Alphaproteobacteria</taxon>
        <taxon>Hyphomonadales</taxon>
        <taxon>Hyphomonadaceae</taxon>
        <taxon>Henriciella</taxon>
    </lineage>
</organism>
<dbReference type="AlphaFoldDB" id="A0A399R8U2"/>